<organism evidence="2 3">
    <name type="scientific">Ferriphaselus amnicola</name>
    <dbReference type="NCBI Taxonomy" id="1188319"/>
    <lineage>
        <taxon>Bacteria</taxon>
        <taxon>Pseudomonadati</taxon>
        <taxon>Pseudomonadota</taxon>
        <taxon>Betaproteobacteria</taxon>
        <taxon>Nitrosomonadales</taxon>
        <taxon>Gallionellaceae</taxon>
        <taxon>Ferriphaselus</taxon>
    </lineage>
</organism>
<feature type="transmembrane region" description="Helical" evidence="1">
    <location>
        <begin position="394"/>
        <end position="414"/>
    </location>
</feature>
<dbReference type="AlphaFoldDB" id="A0A2Z6GA13"/>
<dbReference type="PANTHER" id="PTHR32063:SF18">
    <property type="entry name" value="CATION EFFLUX SYSTEM PROTEIN"/>
    <property type="match status" value="1"/>
</dbReference>
<dbReference type="Gene3D" id="3.30.70.1430">
    <property type="entry name" value="Multidrug efflux transporter AcrB pore domain"/>
    <property type="match status" value="2"/>
</dbReference>
<feature type="transmembrane region" description="Helical" evidence="1">
    <location>
        <begin position="939"/>
        <end position="960"/>
    </location>
</feature>
<feature type="transmembrane region" description="Helical" evidence="1">
    <location>
        <begin position="988"/>
        <end position="1008"/>
    </location>
</feature>
<keyword evidence="1" id="KW-0812">Transmembrane</keyword>
<dbReference type="Proteomes" id="UP000033070">
    <property type="component" value="Chromosome"/>
</dbReference>
<evidence type="ECO:0000256" key="1">
    <source>
        <dbReference type="SAM" id="Phobius"/>
    </source>
</evidence>
<dbReference type="PRINTS" id="PR00702">
    <property type="entry name" value="ACRIFLAVINRP"/>
</dbReference>
<dbReference type="GO" id="GO:0005886">
    <property type="term" value="C:plasma membrane"/>
    <property type="evidence" value="ECO:0007669"/>
    <property type="project" value="TreeGrafter"/>
</dbReference>
<accession>A0A2Z6GA13</accession>
<dbReference type="SUPFAM" id="SSF82866">
    <property type="entry name" value="Multidrug efflux transporter AcrB transmembrane domain"/>
    <property type="match status" value="2"/>
</dbReference>
<evidence type="ECO:0000313" key="3">
    <source>
        <dbReference type="Proteomes" id="UP000033070"/>
    </source>
</evidence>
<feature type="transmembrane region" description="Helical" evidence="1">
    <location>
        <begin position="420"/>
        <end position="438"/>
    </location>
</feature>
<dbReference type="Gene3D" id="3.30.2090.10">
    <property type="entry name" value="Multidrug efflux transporter AcrB TolC docking domain, DN and DC subdomains"/>
    <property type="match status" value="2"/>
</dbReference>
<dbReference type="Gene3D" id="3.30.70.1320">
    <property type="entry name" value="Multidrug efflux transporter AcrB pore domain like"/>
    <property type="match status" value="1"/>
</dbReference>
<keyword evidence="1" id="KW-0472">Membrane</keyword>
<dbReference type="STRING" id="1188319.OYT1_00019"/>
<proteinExistence type="predicted"/>
<dbReference type="Gene3D" id="1.20.1640.10">
    <property type="entry name" value="Multidrug efflux transporter AcrB transmembrane domain"/>
    <property type="match status" value="2"/>
</dbReference>
<keyword evidence="1" id="KW-1133">Transmembrane helix</keyword>
<feature type="transmembrane region" description="Helical" evidence="1">
    <location>
        <begin position="459"/>
        <end position="480"/>
    </location>
</feature>
<evidence type="ECO:0000313" key="2">
    <source>
        <dbReference type="EMBL" id="BBE50298.1"/>
    </source>
</evidence>
<reference evidence="2 3" key="1">
    <citation type="submission" date="2018-06" db="EMBL/GenBank/DDBJ databases">
        <title>OYT1 Genome Sequencing.</title>
        <authorList>
            <person name="Kato S."/>
            <person name="Itoh T."/>
            <person name="Ohkuma M."/>
        </authorList>
    </citation>
    <scope>NUCLEOTIDE SEQUENCE [LARGE SCALE GENOMIC DNA]</scope>
    <source>
        <strain evidence="2 3">OYT1</strain>
    </source>
</reference>
<dbReference type="Pfam" id="PF00873">
    <property type="entry name" value="ACR_tran"/>
    <property type="match status" value="1"/>
</dbReference>
<dbReference type="SUPFAM" id="SSF82693">
    <property type="entry name" value="Multidrug efflux transporter AcrB pore domain, PN1, PN2, PC1 and PC2 subdomains"/>
    <property type="match status" value="2"/>
</dbReference>
<dbReference type="InterPro" id="IPR001036">
    <property type="entry name" value="Acrflvin-R"/>
</dbReference>
<dbReference type="GO" id="GO:0042910">
    <property type="term" value="F:xenobiotic transmembrane transporter activity"/>
    <property type="evidence" value="ECO:0007669"/>
    <property type="project" value="TreeGrafter"/>
</dbReference>
<feature type="transmembrane region" description="Helical" evidence="1">
    <location>
        <begin position="47"/>
        <end position="66"/>
    </location>
</feature>
<dbReference type="InterPro" id="IPR027463">
    <property type="entry name" value="AcrB_DN_DC_subdom"/>
</dbReference>
<dbReference type="PANTHER" id="PTHR32063">
    <property type="match status" value="1"/>
</dbReference>
<sequence length="1044" mass="113929">MGAILPLEQLSLSNTTYNAATKISARALNPIMKHTNLSEWAIKNQVLVLYFLFVTLAAGILAYTQLPQKEDPDFTFKVMTIKATWPGATAHEMELQVTDTLERSLQETPWLDNVSSYSKPGESTIFVTLKDEMPPAELEHAWMTVRKHLADMRDTLPEGVNGPFIDDEYGTTYSAIYAFTADQPNYAALEHEADLARQSLLQLSTVSKVELIGTQPEKVYIEFSAAKLATLGIAPMQIAAAIKSHSTLESAGEIVTQDDTTRIRLSSPLVNLAALQNLTITARGKTHQLGDLSQITQGTENPARFKMRYRGQNAIGLAVAAQPNGDVIEFGHGLETTLAHVRSHLPQGMHLHQISDQPKVVKQSISTFMKALSEALLIVLAISFLSLGWRAGLVVALSIPIVLAGTFLLMKVFGIDLQRVSIGALIIAIGLLVDDAMIAVEMMKVKLEQGWSRASAAVFAYRSTAFPMLTGTLITAAAFLPVGLAKSSAGEYTFSICAVVTIALLVSWLVAVVFTPFIGFHLLSEHADQETPQYRSRFYAGFRNVVIACLHWRKSVILATLAAFMLALIGFSKVEQQFFPPSERPELLLDIWLPESANFALTEMVVDEVEKLLKDDAAVAQYTSYVGGSSPRFYLPLDLQPPTINYAQIVIEAHDIKAREEVLKRIRSTIDKEYPDSGVRISRLENGPPVGYPIQFWIMGDDTERLRAIASDVLAVVKANPNTKNASQDSDEPLKSLRVEIDEDAARTLGVNTNGLARHLQATLSGYQVTTLREGGQQIGVILRSVESERTAPNILSRLSVISENGQTVPLARFAKIESNTEAGILWRMNRQPIVTVRADIPDDIQAPDVSQTIDQKLADIRAKLPPGYQIKVAGAMADSDKATDSIVAVLPLTGFLILTLLMLQLRRFSEVALVLLTAPLGVIGVAAVLLAFHVPFGFVAMLGMISLAGMIMRNSVILVDQIEQDMALGLSRHDAIIDSTVRRARPILLTAAAAILAMIPLTGSVFWGPMAIVIMGGLLVATLLTLLALPAMYAAWFRVSPEK</sequence>
<keyword evidence="3" id="KW-1185">Reference proteome</keyword>
<dbReference type="EMBL" id="AP018738">
    <property type="protein sequence ID" value="BBE50298.1"/>
    <property type="molecule type" value="Genomic_DNA"/>
</dbReference>
<feature type="transmembrane region" description="Helical" evidence="1">
    <location>
        <begin position="492"/>
        <end position="523"/>
    </location>
</feature>
<feature type="transmembrane region" description="Helical" evidence="1">
    <location>
        <begin position="887"/>
        <end position="906"/>
    </location>
</feature>
<gene>
    <name evidence="2" type="ORF">OYT1_ch0732</name>
</gene>
<dbReference type="Gene3D" id="3.30.70.1440">
    <property type="entry name" value="Multidrug efflux transporter AcrB pore domain"/>
    <property type="match status" value="1"/>
</dbReference>
<dbReference type="SUPFAM" id="SSF82714">
    <property type="entry name" value="Multidrug efflux transporter AcrB TolC docking domain, DN and DC subdomains"/>
    <property type="match status" value="2"/>
</dbReference>
<dbReference type="KEGG" id="fam:OYT1_ch0732"/>
<protein>
    <submittedName>
        <fullName evidence="2">Multidrug resistance protein MdtC</fullName>
    </submittedName>
</protein>
<feature type="transmembrane region" description="Helical" evidence="1">
    <location>
        <begin position="1014"/>
        <end position="1038"/>
    </location>
</feature>
<feature type="transmembrane region" description="Helical" evidence="1">
    <location>
        <begin position="913"/>
        <end position="933"/>
    </location>
</feature>
<name>A0A2Z6GA13_9PROT</name>